<reference evidence="3 4" key="1">
    <citation type="submission" date="2018-08" db="EMBL/GenBank/DDBJ databases">
        <title>Bacillus chawlae sp. nov., Bacillus glennii sp. nov., and Bacillus saganii sp. nov. Isolated from the Vehicle Assembly Building at Kennedy Space Center where the Viking Spacecraft were Assembled.</title>
        <authorList>
            <person name="Seuylemezian A."/>
            <person name="Vaishampayan P."/>
        </authorList>
    </citation>
    <scope>NUCLEOTIDE SEQUENCE [LARGE SCALE GENOMIC DNA]</scope>
    <source>
        <strain evidence="3 4">V44-8</strain>
    </source>
</reference>
<dbReference type="GO" id="GO:0008410">
    <property type="term" value="F:CoA-transferase activity"/>
    <property type="evidence" value="ECO:0007669"/>
    <property type="project" value="InterPro"/>
</dbReference>
<dbReference type="InterPro" id="IPR004165">
    <property type="entry name" value="CoA_trans_fam_I"/>
</dbReference>
<proteinExistence type="inferred from homology"/>
<sequence length="221" mass="23793">MDKRLLTREQIAKRIANDLQSGDIVNIGIGIPVLVSNYVGPDAEIIYHSEQGVLGMGKKAKPGEEDPDLVNASKEPVTLVPGGSYSHSADSFAMARGKHIDVAILGGMQVSEKGDLANWKVKGVKLGSIGGAMDIANGAKKVFIAMTHTSKNGDIKIVKELDFPVTALRCVNRIYTDMAVIEVQRDGLVLKEIASGFSVEDVQKVTEPKLIIDEDLKEIQV</sequence>
<dbReference type="SUPFAM" id="SSF100950">
    <property type="entry name" value="NagB/RpiA/CoA transferase-like"/>
    <property type="match status" value="1"/>
</dbReference>
<organism evidence="3 4">
    <name type="scientific">Peribacillus glennii</name>
    <dbReference type="NCBI Taxonomy" id="2303991"/>
    <lineage>
        <taxon>Bacteria</taxon>
        <taxon>Bacillati</taxon>
        <taxon>Bacillota</taxon>
        <taxon>Bacilli</taxon>
        <taxon>Bacillales</taxon>
        <taxon>Bacillaceae</taxon>
        <taxon>Peribacillus</taxon>
    </lineage>
</organism>
<dbReference type="Gene3D" id="3.40.1080.10">
    <property type="entry name" value="Glutaconate Coenzyme A-transferase"/>
    <property type="match status" value="1"/>
</dbReference>
<dbReference type="InterPro" id="IPR037171">
    <property type="entry name" value="NagB/RpiA_transferase-like"/>
</dbReference>
<dbReference type="PANTHER" id="PTHR13707">
    <property type="entry name" value="KETOACID-COENZYME A TRANSFERASE"/>
    <property type="match status" value="1"/>
</dbReference>
<dbReference type="PANTHER" id="PTHR13707:SF60">
    <property type="entry name" value="ACETATE COA-TRANSFERASE SUBUNIT ALPHA"/>
    <property type="match status" value="1"/>
</dbReference>
<evidence type="ECO:0000256" key="1">
    <source>
        <dbReference type="ARBA" id="ARBA00007047"/>
    </source>
</evidence>
<dbReference type="AlphaFoldDB" id="A0A372LFN8"/>
<name>A0A372LFN8_9BACI</name>
<dbReference type="Pfam" id="PF01144">
    <property type="entry name" value="CoA_trans"/>
    <property type="match status" value="1"/>
</dbReference>
<dbReference type="OrthoDB" id="9778604at2"/>
<evidence type="ECO:0000313" key="4">
    <source>
        <dbReference type="Proteomes" id="UP000262939"/>
    </source>
</evidence>
<dbReference type="Proteomes" id="UP000262939">
    <property type="component" value="Unassembled WGS sequence"/>
</dbReference>
<dbReference type="EMBL" id="QVTD01000003">
    <property type="protein sequence ID" value="RFU65101.1"/>
    <property type="molecule type" value="Genomic_DNA"/>
</dbReference>
<gene>
    <name evidence="3" type="ORF">D0466_04100</name>
</gene>
<dbReference type="RefSeq" id="WP_117321277.1">
    <property type="nucleotide sequence ID" value="NZ_QVTD01000003.1"/>
</dbReference>
<accession>A0A372LFN8</accession>
<keyword evidence="4" id="KW-1185">Reference proteome</keyword>
<evidence type="ECO:0000256" key="2">
    <source>
        <dbReference type="ARBA" id="ARBA00022679"/>
    </source>
</evidence>
<comment type="caution">
    <text evidence="3">The sequence shown here is derived from an EMBL/GenBank/DDBJ whole genome shotgun (WGS) entry which is preliminary data.</text>
</comment>
<dbReference type="NCBIfam" id="TIGR02428">
    <property type="entry name" value="pcaJ_scoB_fam"/>
    <property type="match status" value="1"/>
</dbReference>
<keyword evidence="2 3" id="KW-0808">Transferase</keyword>
<comment type="similarity">
    <text evidence="1">Belongs to the 3-oxoacid CoA-transferase subunit B family.</text>
</comment>
<dbReference type="InterPro" id="IPR012791">
    <property type="entry name" value="3-oxoacid_CoA-transf_B"/>
</dbReference>
<protein>
    <submittedName>
        <fullName evidence="3">3-oxoacid CoA-transferase subunit B</fullName>
    </submittedName>
</protein>
<dbReference type="SMART" id="SM00882">
    <property type="entry name" value="CoA_trans"/>
    <property type="match status" value="1"/>
</dbReference>
<evidence type="ECO:0000313" key="3">
    <source>
        <dbReference type="EMBL" id="RFU65101.1"/>
    </source>
</evidence>